<feature type="compositionally biased region" description="Polar residues" evidence="5">
    <location>
        <begin position="93"/>
        <end position="120"/>
    </location>
</feature>
<keyword evidence="2" id="KW-0333">Golgi apparatus</keyword>
<organism evidence="6 7">
    <name type="scientific">Trypanosoma rangeli SC58</name>
    <dbReference type="NCBI Taxonomy" id="429131"/>
    <lineage>
        <taxon>Eukaryota</taxon>
        <taxon>Discoba</taxon>
        <taxon>Euglenozoa</taxon>
        <taxon>Kinetoplastea</taxon>
        <taxon>Metakinetoplastina</taxon>
        <taxon>Trypanosomatida</taxon>
        <taxon>Trypanosomatidae</taxon>
        <taxon>Trypanosoma</taxon>
        <taxon>Herpetosoma</taxon>
    </lineage>
</organism>
<dbReference type="VEuPathDB" id="TriTrypDB:TRSC58_01306"/>
<dbReference type="Proteomes" id="UP000031737">
    <property type="component" value="Unassembled WGS sequence"/>
</dbReference>
<evidence type="ECO:0000313" key="7">
    <source>
        <dbReference type="Proteomes" id="UP000031737"/>
    </source>
</evidence>
<keyword evidence="7" id="KW-1185">Reference proteome</keyword>
<comment type="subcellular location">
    <subcellularLocation>
        <location evidence="1">Golgi apparatus</location>
    </subcellularLocation>
</comment>
<dbReference type="GO" id="GO:0005794">
    <property type="term" value="C:Golgi apparatus"/>
    <property type="evidence" value="ECO:0007669"/>
    <property type="project" value="UniProtKB-SubCell"/>
</dbReference>
<feature type="region of interest" description="Disordered" evidence="5">
    <location>
        <begin position="132"/>
        <end position="152"/>
    </location>
</feature>
<feature type="compositionally biased region" description="Polar residues" evidence="5">
    <location>
        <begin position="432"/>
        <end position="443"/>
    </location>
</feature>
<accession>A0A061J6A2</accession>
<comment type="caution">
    <text evidence="6">The sequence shown here is derived from an EMBL/GenBank/DDBJ whole genome shotgun (WGS) entry which is preliminary data.</text>
</comment>
<dbReference type="Gene3D" id="1.10.287.1490">
    <property type="match status" value="1"/>
</dbReference>
<feature type="compositionally biased region" description="Basic and acidic residues" evidence="5">
    <location>
        <begin position="396"/>
        <end position="430"/>
    </location>
</feature>
<keyword evidence="3 4" id="KW-0175">Coiled coil</keyword>
<feature type="region of interest" description="Disordered" evidence="5">
    <location>
        <begin position="21"/>
        <end position="120"/>
    </location>
</feature>
<protein>
    <recommendedName>
        <fullName evidence="8">GRIP domain-containing protein</fullName>
    </recommendedName>
</protein>
<feature type="region of interest" description="Disordered" evidence="5">
    <location>
        <begin position="394"/>
        <end position="443"/>
    </location>
</feature>
<evidence type="ECO:0000313" key="6">
    <source>
        <dbReference type="EMBL" id="ESL10953.1"/>
    </source>
</evidence>
<dbReference type="GO" id="GO:0006888">
    <property type="term" value="P:endoplasmic reticulum to Golgi vesicle-mediated transport"/>
    <property type="evidence" value="ECO:0007669"/>
    <property type="project" value="TreeGrafter"/>
</dbReference>
<dbReference type="GO" id="GO:0031267">
    <property type="term" value="F:small GTPase binding"/>
    <property type="evidence" value="ECO:0007669"/>
    <property type="project" value="TreeGrafter"/>
</dbReference>
<dbReference type="PANTHER" id="PTHR18921">
    <property type="entry name" value="MYOSIN HEAVY CHAIN - RELATED"/>
    <property type="match status" value="1"/>
</dbReference>
<evidence type="ECO:0008006" key="8">
    <source>
        <dbReference type="Google" id="ProtNLM"/>
    </source>
</evidence>
<feature type="coiled-coil region" evidence="4">
    <location>
        <begin position="447"/>
        <end position="607"/>
    </location>
</feature>
<dbReference type="GO" id="GO:0007030">
    <property type="term" value="P:Golgi organization"/>
    <property type="evidence" value="ECO:0007669"/>
    <property type="project" value="TreeGrafter"/>
</dbReference>
<evidence type="ECO:0000256" key="4">
    <source>
        <dbReference type="SAM" id="Coils"/>
    </source>
</evidence>
<evidence type="ECO:0000256" key="3">
    <source>
        <dbReference type="ARBA" id="ARBA00023054"/>
    </source>
</evidence>
<name>A0A061J6A2_TRYRA</name>
<dbReference type="PANTHER" id="PTHR18921:SF2">
    <property type="entry name" value="THYROID RECEPTOR-INTERACTING PROTEIN 11"/>
    <property type="match status" value="1"/>
</dbReference>
<dbReference type="EMBL" id="AUPL01001306">
    <property type="protein sequence ID" value="ESL10953.1"/>
    <property type="molecule type" value="Genomic_DNA"/>
</dbReference>
<evidence type="ECO:0000256" key="1">
    <source>
        <dbReference type="ARBA" id="ARBA00004555"/>
    </source>
</evidence>
<feature type="coiled-coil region" evidence="4">
    <location>
        <begin position="325"/>
        <end position="352"/>
    </location>
</feature>
<feature type="coiled-coil region" evidence="4">
    <location>
        <begin position="154"/>
        <end position="301"/>
    </location>
</feature>
<proteinExistence type="predicted"/>
<dbReference type="AlphaFoldDB" id="A0A061J6A2"/>
<feature type="compositionally biased region" description="Polar residues" evidence="5">
    <location>
        <begin position="63"/>
        <end position="77"/>
    </location>
</feature>
<evidence type="ECO:0000256" key="2">
    <source>
        <dbReference type="ARBA" id="ARBA00023034"/>
    </source>
</evidence>
<reference evidence="6 7" key="1">
    <citation type="submission" date="2013-07" db="EMBL/GenBank/DDBJ databases">
        <authorList>
            <person name="Stoco P.H."/>
            <person name="Wagner G."/>
            <person name="Gerber A."/>
            <person name="Zaha A."/>
            <person name="Thompson C."/>
            <person name="Bartholomeu D.C."/>
            <person name="Luckemeyer D.D."/>
            <person name="Bahia D."/>
            <person name="Loreto E."/>
            <person name="Prestes E.B."/>
            <person name="Lima F.M."/>
            <person name="Rodrigues-Luiz G."/>
            <person name="Vallejo G.A."/>
            <person name="Filho J.F."/>
            <person name="Monteiro K.M."/>
            <person name="Tyler K.M."/>
            <person name="de Almeida L.G."/>
            <person name="Ortiz M.F."/>
            <person name="Siervo M.A."/>
            <person name="de Moraes M.H."/>
            <person name="Cunha O.L."/>
            <person name="Mendonca-Neto R."/>
            <person name="Silva R."/>
            <person name="Teixeira S.M."/>
            <person name="Murta S.M."/>
            <person name="Sincero T.C."/>
            <person name="Mendes T.A."/>
            <person name="Urmenyi T.P."/>
            <person name="Silva V.G."/>
            <person name="da Rocha W.D."/>
            <person name="Andersson B."/>
            <person name="Romanha A.J."/>
            <person name="Steindel M."/>
            <person name="de Vasconcelos A.T."/>
            <person name="Grisard E.C."/>
        </authorList>
    </citation>
    <scope>NUCLEOTIDE SEQUENCE [LARGE SCALE GENOMIC DNA]</scope>
    <source>
        <strain evidence="6 7">SC58</strain>
    </source>
</reference>
<gene>
    <name evidence="6" type="ORF">TRSC58_01306</name>
</gene>
<feature type="coiled-coil region" evidence="4">
    <location>
        <begin position="697"/>
        <end position="869"/>
    </location>
</feature>
<feature type="region of interest" description="Disordered" evidence="5">
    <location>
        <begin position="993"/>
        <end position="1013"/>
    </location>
</feature>
<feature type="compositionally biased region" description="Polar residues" evidence="5">
    <location>
        <begin position="140"/>
        <end position="151"/>
    </location>
</feature>
<dbReference type="OrthoDB" id="425925at2759"/>
<sequence>MWNHWSDVTKKIRDIAAEIAQPIDEESESAQEEGRLLARGTFGTRQVSHAAARTPRFPPASGDSFQKQGSDSLTSRPPGSVAPPVRRAAPSDVSMSPPSRLGTSTAHESSSERNLPSANSAAEKALLIPSEEGDTAPAPATQSPAGTQNGSEMRRGMKEGVAELELQVQRLSEEKRHIEQQVLAYQEEVKEAHRKTVGYYEHKMATLQQSINSEKALKEELAERLSQREEECSELRGKVQALQEQVEKLAQEAAMQKVAHDEVKQKLACREEEYLNTMQQVESLQDMHDALLERVERANKDKPPIALVSTAHSAPHISCDVTSAMAASDIAVVELLQRIEVLEEEKLIIAREKGQLAVLLQEERRNHRATVQETDQILSHNREQAQRLTELIDQLENNRRQQRENDTTAREERRGQRLTRQEEAKDEPVTKTEASAATSNEAWETVTSSLRVEVAALRLQLDAAKREGEEAARRVEVELGEKHGQALTLLRDQEERNAYSVVEELQQELKAAQHQARDADGQRDRLQEEVQQLHNRLKEAQSDAETLSGKLTTAEARVEALQSSLREAQRATEGHEASLVSALTARKKELEVSSARTEELMQQLEHTITDCLVRAGMDLPSHRDGICASFSDKVTLLASEFNRLFGSNQKAAQLQKEWERTYEQARGVNATLSQQVSEAWKTIGNLREDLSLREQSVAKLKQQVQAESQQHLDAQNTLAGVTNELQVLKEERKAWEARIGVSSSGEAAHQEQLTRLAADVETLRRTLQDRDEELSHAQRNLETLQQVLDTFTKNKTRDVEERTADMQIEIDQLRTQLLEAEDRQHHHQEDIDVIIATHRREIAAKNLEITSLHRKHAELRKALDETARQLNGMTMIDKRVISHLTVNFIHAFVAHRREADEMLKVLSGLLNWDEEMQEKAGLLPGPSNPKPGHQGRRGGLIGGLVKSVWGGSGRTTAKGTGTIGTSLSIAELWVEFLMRESEVGATQAEVVSADASTSQTEEVVVVEGRQQPR</sequence>
<evidence type="ECO:0000256" key="5">
    <source>
        <dbReference type="SAM" id="MobiDB-lite"/>
    </source>
</evidence>